<proteinExistence type="predicted"/>
<dbReference type="KEGG" id="mic:Mic7113_3381"/>
<evidence type="ECO:0000313" key="1">
    <source>
        <dbReference type="EMBL" id="AFZ19112.1"/>
    </source>
</evidence>
<gene>
    <name evidence="1" type="ORF">Mic7113_3381</name>
</gene>
<dbReference type="EMBL" id="CP003630">
    <property type="protein sequence ID" value="AFZ19112.1"/>
    <property type="molecule type" value="Genomic_DNA"/>
</dbReference>
<dbReference type="Proteomes" id="UP000010471">
    <property type="component" value="Chromosome"/>
</dbReference>
<accession>K9WHY4</accession>
<dbReference type="HOGENOM" id="CLU_3081881_0_0_3"/>
<protein>
    <submittedName>
        <fullName evidence="1">Uncharacterized protein</fullName>
    </submittedName>
</protein>
<dbReference type="RefSeq" id="WP_015183255.1">
    <property type="nucleotide sequence ID" value="NC_019738.1"/>
</dbReference>
<keyword evidence="2" id="KW-1185">Reference proteome</keyword>
<evidence type="ECO:0000313" key="2">
    <source>
        <dbReference type="Proteomes" id="UP000010471"/>
    </source>
</evidence>
<dbReference type="AlphaFoldDB" id="K9WHY4"/>
<reference evidence="1 2" key="1">
    <citation type="submission" date="2012-06" db="EMBL/GenBank/DDBJ databases">
        <title>Finished chromosome of genome of Microcoleus sp. PCC 7113.</title>
        <authorList>
            <consortium name="US DOE Joint Genome Institute"/>
            <person name="Gugger M."/>
            <person name="Coursin T."/>
            <person name="Rippka R."/>
            <person name="Tandeau De Marsac N."/>
            <person name="Huntemann M."/>
            <person name="Wei C.-L."/>
            <person name="Han J."/>
            <person name="Detter J.C."/>
            <person name="Han C."/>
            <person name="Tapia R."/>
            <person name="Chen A."/>
            <person name="Kyrpides N."/>
            <person name="Mavromatis K."/>
            <person name="Markowitz V."/>
            <person name="Szeto E."/>
            <person name="Ivanova N."/>
            <person name="Pagani I."/>
            <person name="Pati A."/>
            <person name="Goodwin L."/>
            <person name="Nordberg H.P."/>
            <person name="Cantor M.N."/>
            <person name="Hua S.X."/>
            <person name="Woyke T."/>
            <person name="Kerfeld C.A."/>
        </authorList>
    </citation>
    <scope>NUCLEOTIDE SEQUENCE [LARGE SCALE GENOMIC DNA]</scope>
    <source>
        <strain evidence="1 2">PCC 7113</strain>
    </source>
</reference>
<sequence length="52" mass="5892">MAKNLISWGIKNHKTPLSIEQSGYFLVNLSQLLIQKLKEAFVQLKTADFQAS</sequence>
<organism evidence="1 2">
    <name type="scientific">Allocoleopsis franciscana PCC 7113</name>
    <dbReference type="NCBI Taxonomy" id="1173027"/>
    <lineage>
        <taxon>Bacteria</taxon>
        <taxon>Bacillati</taxon>
        <taxon>Cyanobacteriota</taxon>
        <taxon>Cyanophyceae</taxon>
        <taxon>Coleofasciculales</taxon>
        <taxon>Coleofasciculaceae</taxon>
        <taxon>Allocoleopsis</taxon>
        <taxon>Allocoleopsis franciscana</taxon>
    </lineage>
</organism>
<dbReference type="STRING" id="1173027.Mic7113_3381"/>
<name>K9WHY4_9CYAN</name>